<gene>
    <name evidence="1" type="ORF">OUZ56_021761</name>
</gene>
<keyword evidence="2" id="KW-1185">Reference proteome</keyword>
<dbReference type="SUPFAM" id="SSF52540">
    <property type="entry name" value="P-loop containing nucleoside triphosphate hydrolases"/>
    <property type="match status" value="1"/>
</dbReference>
<name>A0ABR0AUW1_9CRUS</name>
<comment type="caution">
    <text evidence="1">The sequence shown here is derived from an EMBL/GenBank/DDBJ whole genome shotgun (WGS) entry which is preliminary data.</text>
</comment>
<dbReference type="Gene3D" id="3.40.50.300">
    <property type="entry name" value="P-loop containing nucleotide triphosphate hydrolases"/>
    <property type="match status" value="1"/>
</dbReference>
<organism evidence="1 2">
    <name type="scientific">Daphnia magna</name>
    <dbReference type="NCBI Taxonomy" id="35525"/>
    <lineage>
        <taxon>Eukaryota</taxon>
        <taxon>Metazoa</taxon>
        <taxon>Ecdysozoa</taxon>
        <taxon>Arthropoda</taxon>
        <taxon>Crustacea</taxon>
        <taxon>Branchiopoda</taxon>
        <taxon>Diplostraca</taxon>
        <taxon>Cladocera</taxon>
        <taxon>Anomopoda</taxon>
        <taxon>Daphniidae</taxon>
        <taxon>Daphnia</taxon>
    </lineage>
</organism>
<evidence type="ECO:0008006" key="3">
    <source>
        <dbReference type="Google" id="ProtNLM"/>
    </source>
</evidence>
<evidence type="ECO:0000313" key="1">
    <source>
        <dbReference type="EMBL" id="KAK4028742.1"/>
    </source>
</evidence>
<dbReference type="Proteomes" id="UP001234178">
    <property type="component" value="Unassembled WGS sequence"/>
</dbReference>
<dbReference type="InterPro" id="IPR027417">
    <property type="entry name" value="P-loop_NTPase"/>
</dbReference>
<proteinExistence type="predicted"/>
<dbReference type="EMBL" id="JAOYFB010000039">
    <property type="protein sequence ID" value="KAK4028742.1"/>
    <property type="molecule type" value="Genomic_DNA"/>
</dbReference>
<protein>
    <recommendedName>
        <fullName evidence="3">ATP-dependent RNA Helicase spindle-E</fullName>
    </recommendedName>
</protein>
<evidence type="ECO:0000313" key="2">
    <source>
        <dbReference type="Proteomes" id="UP001234178"/>
    </source>
</evidence>
<sequence>MSEMAAIERTTIFVCFSCFVTSPVVNMLDNNNNNIEKKNSKSYWKKQRFVERRMIGAGKIMLEDESTICEDMLNALDVSGLQAKAAAFNDYNFEAPNRSPLAIDNQRTAILELLKKENVIIVKGFTGCGKTTQVPQFVLHECY</sequence>
<accession>A0ABR0AUW1</accession>
<reference evidence="1 2" key="1">
    <citation type="journal article" date="2023" name="Nucleic Acids Res.">
        <title>The hologenome of Daphnia magna reveals possible DNA methylation and microbiome-mediated evolution of the host genome.</title>
        <authorList>
            <person name="Chaturvedi A."/>
            <person name="Li X."/>
            <person name="Dhandapani V."/>
            <person name="Marshall H."/>
            <person name="Kissane S."/>
            <person name="Cuenca-Cambronero M."/>
            <person name="Asole G."/>
            <person name="Calvet F."/>
            <person name="Ruiz-Romero M."/>
            <person name="Marangio P."/>
            <person name="Guigo R."/>
            <person name="Rago D."/>
            <person name="Mirbahai L."/>
            <person name="Eastwood N."/>
            <person name="Colbourne J.K."/>
            <person name="Zhou J."/>
            <person name="Mallon E."/>
            <person name="Orsini L."/>
        </authorList>
    </citation>
    <scope>NUCLEOTIDE SEQUENCE [LARGE SCALE GENOMIC DNA]</scope>
    <source>
        <strain evidence="1">LRV0_1</strain>
    </source>
</reference>